<reference evidence="2 3" key="1">
    <citation type="submission" date="2023-08" db="EMBL/GenBank/DDBJ databases">
        <authorList>
            <person name="Folkvardsen B D."/>
            <person name="Norman A."/>
        </authorList>
    </citation>
    <scope>NUCLEOTIDE SEQUENCE [LARGE SCALE GENOMIC DNA]</scope>
    <source>
        <strain evidence="2 3">Mu0083</strain>
    </source>
</reference>
<evidence type="ECO:0000313" key="3">
    <source>
        <dbReference type="Proteomes" id="UP001190336"/>
    </source>
</evidence>
<name>A0ABM9LSU2_9MYCO</name>
<dbReference type="Proteomes" id="UP001190336">
    <property type="component" value="Chromosome"/>
</dbReference>
<feature type="chain" id="PRO_5046254113" description="Secreted protein" evidence="1">
    <location>
        <begin position="28"/>
        <end position="179"/>
    </location>
</feature>
<gene>
    <name evidence="2" type="ORF">MU0083_003358</name>
</gene>
<evidence type="ECO:0000256" key="1">
    <source>
        <dbReference type="SAM" id="SignalP"/>
    </source>
</evidence>
<dbReference type="EMBL" id="OY726394">
    <property type="protein sequence ID" value="CAJ1504126.1"/>
    <property type="molecule type" value="Genomic_DNA"/>
</dbReference>
<proteinExistence type="predicted"/>
<feature type="signal peptide" evidence="1">
    <location>
        <begin position="1"/>
        <end position="27"/>
    </location>
</feature>
<protein>
    <recommendedName>
        <fullName evidence="4">Secreted protein</fullName>
    </recommendedName>
</protein>
<sequence>MGKFVRGLVALAAAMTTATGVAGPAVADDDSAPEGTVEGVFTYNDGKSTATWKIYPLCVPTVGDGRVPLKLAVGCKLQVESNGIPGQAGAYRLSNGKWTYKTPIIAGHRCSDGTVAASDEMYQFDASLNGTYTHSHNAVCGLQPGLEKRPFTLTFVSPLPVPVIHYPLNCQDNPIHLCS</sequence>
<keyword evidence="1" id="KW-0732">Signal</keyword>
<dbReference type="RefSeq" id="WP_308474052.1">
    <property type="nucleotide sequence ID" value="NZ_OY726394.1"/>
</dbReference>
<accession>A0ABM9LSU2</accession>
<organism evidence="2 3">
    <name type="scientific">[Mycobacterium] kokjensenii</name>
    <dbReference type="NCBI Taxonomy" id="3064287"/>
    <lineage>
        <taxon>Bacteria</taxon>
        <taxon>Bacillati</taxon>
        <taxon>Actinomycetota</taxon>
        <taxon>Actinomycetes</taxon>
        <taxon>Mycobacteriales</taxon>
        <taxon>Mycobacteriaceae</taxon>
        <taxon>Mycolicibacter</taxon>
    </lineage>
</organism>
<keyword evidence="3" id="KW-1185">Reference proteome</keyword>
<evidence type="ECO:0008006" key="4">
    <source>
        <dbReference type="Google" id="ProtNLM"/>
    </source>
</evidence>
<evidence type="ECO:0000313" key="2">
    <source>
        <dbReference type="EMBL" id="CAJ1504126.1"/>
    </source>
</evidence>